<dbReference type="PANTHER" id="PTHR13027:SF7">
    <property type="entry name" value="VACUOLAR FUSION PROTEIN MON1 HOMOLOG"/>
    <property type="match status" value="1"/>
</dbReference>
<dbReference type="GO" id="GO:0032510">
    <property type="term" value="P:endosome to lysosome transport via multivesicular body sorting pathway"/>
    <property type="evidence" value="ECO:0007669"/>
    <property type="project" value="TreeGrafter"/>
</dbReference>
<dbReference type="PANTHER" id="PTHR13027">
    <property type="entry name" value="SAND PROTEIN-RELATED"/>
    <property type="match status" value="1"/>
</dbReference>
<feature type="compositionally biased region" description="Polar residues" evidence="2">
    <location>
        <begin position="1"/>
        <end position="10"/>
    </location>
</feature>
<dbReference type="AlphaFoldDB" id="A0A9Q0RLL8"/>
<comment type="caution">
    <text evidence="5">The sequence shown here is derived from an EMBL/GenBank/DDBJ whole genome shotgun (WGS) entry which is preliminary data.</text>
</comment>
<dbReference type="EMBL" id="JAPWDV010000003">
    <property type="protein sequence ID" value="KAJ6218605.1"/>
    <property type="molecule type" value="Genomic_DNA"/>
</dbReference>
<evidence type="ECO:0000313" key="6">
    <source>
        <dbReference type="Proteomes" id="UP001142055"/>
    </source>
</evidence>
<protein>
    <recommendedName>
        <fullName evidence="1">Vacuolar fusion protein MON1 homolog</fullName>
    </recommendedName>
</protein>
<comment type="similarity">
    <text evidence="1">Belongs to the MON1/SAND family.</text>
</comment>
<evidence type="ECO:0000259" key="3">
    <source>
        <dbReference type="Pfam" id="PF19036"/>
    </source>
</evidence>
<dbReference type="PRINTS" id="PR01546">
    <property type="entry name" value="YEAST73DUF"/>
</dbReference>
<dbReference type="GO" id="GO:0035658">
    <property type="term" value="C:Mon1-Ccz1 complex"/>
    <property type="evidence" value="ECO:0007669"/>
    <property type="project" value="TreeGrafter"/>
</dbReference>
<evidence type="ECO:0000256" key="1">
    <source>
        <dbReference type="RuleBase" id="RU367048"/>
    </source>
</evidence>
<reference evidence="5" key="1">
    <citation type="submission" date="2022-12" db="EMBL/GenBank/DDBJ databases">
        <title>Genome assemblies of Blomia tropicalis.</title>
        <authorList>
            <person name="Cui Y."/>
        </authorList>
    </citation>
    <scope>NUCLEOTIDE SEQUENCE</scope>
    <source>
        <tissue evidence="5">Adult mites</tissue>
    </source>
</reference>
<dbReference type="InterPro" id="IPR043972">
    <property type="entry name" value="FUZ/MON1/HPS1_longin_1"/>
</dbReference>
<sequence>MINDQFNQERTCVEHTTKSSENIHNNDDDGESKKQQLSKRIYPEIDVLIMSEAGKPIYCYSDRDDVITLMGVCVALVNFVLKTQNDNLRSIHTRSGLHINFALRPPLIIVVVCRQHSCFDENTLINQINAQIISTITLKSLKSVFQQAPTYDLKRLIHSNEFKTMDILVQSISSPIANTFPSYRHYQRSIQKANHLLKTNLFNNVISFYTSTSMVPSTTIPLSKNPNHTTFVLNEHKPNVLSRVYVPIAIIPLTIREQITSIINHAVVNYTDIVFSILFTIVDDESIGNLNSEEIEHSRRSSNTMRSSLTSEEEFLDAIEDQLNIDQSENVNGNTNCSYNTRNLKLVTVNNHTVKQRINPLDIQLIYALINASDGQLSSTESLWLPLCLSRIDPNRFMYAHISYLTEKYCLVLLDLDHGDFQRCQQAKETIQSKICKIPLTEPMNEMRSCISELGYPRLQYICQQTPRHCIMWQSATQVDFSNLNYYLIERMQRSSLKTCWLRSSREQCVLLGWHTATFQLYAQFDYEVNYYEALDVVQAFIKWFKKEEDKLIIKDT</sequence>
<dbReference type="OMA" id="QQPFNAK"/>
<dbReference type="InterPro" id="IPR004353">
    <property type="entry name" value="Mon1"/>
</dbReference>
<evidence type="ECO:0000256" key="2">
    <source>
        <dbReference type="SAM" id="MobiDB-lite"/>
    </source>
</evidence>
<feature type="domain" description="FUZ/MON1/HPS1 first Longin" evidence="3">
    <location>
        <begin position="47"/>
        <end position="161"/>
    </location>
</feature>
<gene>
    <name evidence="5" type="ORF">RDWZM_009762</name>
</gene>
<dbReference type="Pfam" id="PF19037">
    <property type="entry name" value="Fuz_longin_2"/>
    <property type="match status" value="1"/>
</dbReference>
<evidence type="ECO:0000313" key="5">
    <source>
        <dbReference type="EMBL" id="KAJ6218605.1"/>
    </source>
</evidence>
<evidence type="ECO:0000259" key="4">
    <source>
        <dbReference type="Pfam" id="PF19037"/>
    </source>
</evidence>
<feature type="domain" description="FUZ/MON1/HPS1 second Longin" evidence="4">
    <location>
        <begin position="345"/>
        <end position="431"/>
    </location>
</feature>
<dbReference type="Proteomes" id="UP001142055">
    <property type="component" value="Chromosome 3"/>
</dbReference>
<keyword evidence="6" id="KW-1185">Reference proteome</keyword>
<organism evidence="5 6">
    <name type="scientific">Blomia tropicalis</name>
    <name type="common">Mite</name>
    <dbReference type="NCBI Taxonomy" id="40697"/>
    <lineage>
        <taxon>Eukaryota</taxon>
        <taxon>Metazoa</taxon>
        <taxon>Ecdysozoa</taxon>
        <taxon>Arthropoda</taxon>
        <taxon>Chelicerata</taxon>
        <taxon>Arachnida</taxon>
        <taxon>Acari</taxon>
        <taxon>Acariformes</taxon>
        <taxon>Sarcoptiformes</taxon>
        <taxon>Astigmata</taxon>
        <taxon>Glycyphagoidea</taxon>
        <taxon>Echimyopodidae</taxon>
        <taxon>Blomia</taxon>
    </lineage>
</organism>
<accession>A0A9Q0RLL8</accession>
<dbReference type="Pfam" id="PF19036">
    <property type="entry name" value="Fuz_longin_1"/>
    <property type="match status" value="1"/>
</dbReference>
<comment type="function">
    <text evidence="1">Plays an important role in membrane trafficking through the secretory apparatus.</text>
</comment>
<dbReference type="InterPro" id="IPR043971">
    <property type="entry name" value="FUZ/MON1/HPS1_longin_2"/>
</dbReference>
<dbReference type="GO" id="GO:0006623">
    <property type="term" value="P:protein targeting to vacuole"/>
    <property type="evidence" value="ECO:0007669"/>
    <property type="project" value="UniProtKB-UniRule"/>
</dbReference>
<proteinExistence type="inferred from homology"/>
<feature type="region of interest" description="Disordered" evidence="2">
    <location>
        <begin position="1"/>
        <end position="37"/>
    </location>
</feature>
<name>A0A9Q0RLL8_BLOTA</name>
<feature type="compositionally biased region" description="Basic and acidic residues" evidence="2">
    <location>
        <begin position="24"/>
        <end position="34"/>
    </location>
</feature>